<evidence type="ECO:0000256" key="1">
    <source>
        <dbReference type="SAM" id="MobiDB-lite"/>
    </source>
</evidence>
<feature type="compositionally biased region" description="Pro residues" evidence="1">
    <location>
        <begin position="141"/>
        <end position="151"/>
    </location>
</feature>
<dbReference type="InParanoid" id="A0A507ATB0"/>
<reference evidence="2 3" key="1">
    <citation type="submission" date="2019-06" db="EMBL/GenBank/DDBJ databases">
        <title>Draft genome sequence of the filamentous fungus Phialemoniopsis curvata isolated from diesel fuel.</title>
        <authorList>
            <person name="Varaljay V.A."/>
            <person name="Lyon W.J."/>
            <person name="Crouch A.L."/>
            <person name="Drake C.E."/>
            <person name="Hollomon J.M."/>
            <person name="Nadeau L.J."/>
            <person name="Nunn H.S."/>
            <person name="Stevenson B.S."/>
            <person name="Bojanowski C.L."/>
            <person name="Crookes-Goodson W.J."/>
        </authorList>
    </citation>
    <scope>NUCLEOTIDE SEQUENCE [LARGE SCALE GENOMIC DNA]</scope>
    <source>
        <strain evidence="2 3">D216</strain>
    </source>
</reference>
<feature type="compositionally biased region" description="Basic and acidic residues" evidence="1">
    <location>
        <begin position="28"/>
        <end position="43"/>
    </location>
</feature>
<dbReference type="AlphaFoldDB" id="A0A507ATB0"/>
<feature type="compositionally biased region" description="Pro residues" evidence="1">
    <location>
        <begin position="201"/>
        <end position="213"/>
    </location>
</feature>
<evidence type="ECO:0000313" key="3">
    <source>
        <dbReference type="Proteomes" id="UP000319257"/>
    </source>
</evidence>
<feature type="region of interest" description="Disordered" evidence="1">
    <location>
        <begin position="1"/>
        <end position="58"/>
    </location>
</feature>
<comment type="caution">
    <text evidence="2">The sequence shown here is derived from an EMBL/GenBank/DDBJ whole genome shotgun (WGS) entry which is preliminary data.</text>
</comment>
<feature type="compositionally biased region" description="Low complexity" evidence="1">
    <location>
        <begin position="171"/>
        <end position="188"/>
    </location>
</feature>
<feature type="compositionally biased region" description="Polar residues" evidence="1">
    <location>
        <begin position="1"/>
        <end position="10"/>
    </location>
</feature>
<proteinExistence type="predicted"/>
<accession>A0A507ATB0</accession>
<evidence type="ECO:0000313" key="2">
    <source>
        <dbReference type="EMBL" id="TPX13232.1"/>
    </source>
</evidence>
<sequence>MISTAGSTKPSGPRFVPASVQDHRRRSSDKAPRSIWRHRDSSEKTVSTPGSPLSAFQRVRDDNGQGICLAAALSTCSLAPRTPCSASREDEELPEQPPSSRAASSLGTHNILKSRGDGSDQRSSSHRLSQENEVAPLQPLYLPPRRPPTPDGLPNYEQAQQEALARRRRQQAAQQTRLAAPTRATTLPGSRLRRLFESAPRPQPSRAAPPDPYQAPLWRPPASQHALPSHHPYLAAAAAAAQRPPGVPGGPRAVSLDDYAFLRQLDGRDAGCTGTTVDAQGRHHEPPRPGRGWCFCLPHA</sequence>
<dbReference type="GeneID" id="41973879"/>
<name>A0A507ATB0_9PEZI</name>
<gene>
    <name evidence="2" type="ORF">E0L32_006432</name>
</gene>
<keyword evidence="3" id="KW-1185">Reference proteome</keyword>
<dbReference type="RefSeq" id="XP_030994943.1">
    <property type="nucleotide sequence ID" value="XM_031141064.1"/>
</dbReference>
<feature type="compositionally biased region" description="Low complexity" evidence="1">
    <location>
        <begin position="152"/>
        <end position="163"/>
    </location>
</feature>
<feature type="compositionally biased region" description="Polar residues" evidence="1">
    <location>
        <begin position="98"/>
        <end position="108"/>
    </location>
</feature>
<protein>
    <submittedName>
        <fullName evidence="2">Uncharacterized protein</fullName>
    </submittedName>
</protein>
<feature type="region of interest" description="Disordered" evidence="1">
    <location>
        <begin position="79"/>
        <end position="227"/>
    </location>
</feature>
<dbReference type="EMBL" id="SKBQ01000036">
    <property type="protein sequence ID" value="TPX13232.1"/>
    <property type="molecule type" value="Genomic_DNA"/>
</dbReference>
<organism evidence="2 3">
    <name type="scientific">Thyridium curvatum</name>
    <dbReference type="NCBI Taxonomy" id="1093900"/>
    <lineage>
        <taxon>Eukaryota</taxon>
        <taxon>Fungi</taxon>
        <taxon>Dikarya</taxon>
        <taxon>Ascomycota</taxon>
        <taxon>Pezizomycotina</taxon>
        <taxon>Sordariomycetes</taxon>
        <taxon>Sordariomycetidae</taxon>
        <taxon>Thyridiales</taxon>
        <taxon>Thyridiaceae</taxon>
        <taxon>Thyridium</taxon>
    </lineage>
</organism>
<dbReference type="Proteomes" id="UP000319257">
    <property type="component" value="Unassembled WGS sequence"/>
</dbReference>